<dbReference type="SUPFAM" id="SSF75217">
    <property type="entry name" value="alpha/beta knot"/>
    <property type="match status" value="1"/>
</dbReference>
<name>A0A9D1FIJ0_9BACT</name>
<evidence type="ECO:0000313" key="19">
    <source>
        <dbReference type="EMBL" id="HIS74144.1"/>
    </source>
</evidence>
<dbReference type="PANTHER" id="PTHR46417">
    <property type="entry name" value="TRNA (GUANINE-N(1)-)-METHYLTRANSFERASE"/>
    <property type="match status" value="1"/>
</dbReference>
<comment type="function">
    <text evidence="1 15 17">Specifically methylates guanosine-37 in various tRNAs.</text>
</comment>
<evidence type="ECO:0000256" key="2">
    <source>
        <dbReference type="ARBA" id="ARBA00004496"/>
    </source>
</evidence>
<evidence type="ECO:0000256" key="1">
    <source>
        <dbReference type="ARBA" id="ARBA00002634"/>
    </source>
</evidence>
<evidence type="ECO:0000256" key="16">
    <source>
        <dbReference type="PIRSR" id="PIRSR000386-1"/>
    </source>
</evidence>
<evidence type="ECO:0000256" key="3">
    <source>
        <dbReference type="ARBA" id="ARBA00007630"/>
    </source>
</evidence>
<evidence type="ECO:0000256" key="4">
    <source>
        <dbReference type="ARBA" id="ARBA00011738"/>
    </source>
</evidence>
<dbReference type="Gene3D" id="3.40.1280.10">
    <property type="match status" value="1"/>
</dbReference>
<comment type="subcellular location">
    <subcellularLocation>
        <location evidence="2 15 17">Cytoplasm</location>
    </subcellularLocation>
</comment>
<dbReference type="InterPro" id="IPR023148">
    <property type="entry name" value="tRNA_m1G_MeTrfase_C_sf"/>
</dbReference>
<organism evidence="19 20">
    <name type="scientific">Candidatus Galligastranaerophilus intestinavium</name>
    <dbReference type="NCBI Taxonomy" id="2840836"/>
    <lineage>
        <taxon>Bacteria</taxon>
        <taxon>Candidatus Galligastranaerophilus</taxon>
    </lineage>
</organism>
<evidence type="ECO:0000256" key="10">
    <source>
        <dbReference type="ARBA" id="ARBA00022691"/>
    </source>
</evidence>
<evidence type="ECO:0000256" key="13">
    <source>
        <dbReference type="ARBA" id="ARBA00033392"/>
    </source>
</evidence>
<protein>
    <recommendedName>
        <fullName evidence="6 15">tRNA (guanine-N(1)-)-methyltransferase</fullName>
        <ecNumber evidence="5 15">2.1.1.228</ecNumber>
    </recommendedName>
    <alternativeName>
        <fullName evidence="12 15">M1G-methyltransferase</fullName>
    </alternativeName>
    <alternativeName>
        <fullName evidence="13 15">tRNA [GM37] methyltransferase</fullName>
    </alternativeName>
</protein>
<feature type="domain" description="tRNA methyltransferase TRMD/TRM10-type" evidence="18">
    <location>
        <begin position="3"/>
        <end position="229"/>
    </location>
</feature>
<evidence type="ECO:0000256" key="11">
    <source>
        <dbReference type="ARBA" id="ARBA00022694"/>
    </source>
</evidence>
<dbReference type="InterPro" id="IPR029026">
    <property type="entry name" value="tRNA_m1G_MTases_N"/>
</dbReference>
<keyword evidence="7 15" id="KW-0963">Cytoplasm</keyword>
<evidence type="ECO:0000256" key="15">
    <source>
        <dbReference type="HAMAP-Rule" id="MF_00605"/>
    </source>
</evidence>
<evidence type="ECO:0000256" key="17">
    <source>
        <dbReference type="RuleBase" id="RU003464"/>
    </source>
</evidence>
<reference evidence="19" key="1">
    <citation type="submission" date="2020-10" db="EMBL/GenBank/DDBJ databases">
        <authorList>
            <person name="Gilroy R."/>
        </authorList>
    </citation>
    <scope>NUCLEOTIDE SEQUENCE</scope>
    <source>
        <strain evidence="19">CHK152-2871</strain>
    </source>
</reference>
<evidence type="ECO:0000256" key="9">
    <source>
        <dbReference type="ARBA" id="ARBA00022679"/>
    </source>
</evidence>
<dbReference type="HAMAP" id="MF_00605">
    <property type="entry name" value="TrmD"/>
    <property type="match status" value="1"/>
</dbReference>
<keyword evidence="10 15" id="KW-0949">S-adenosyl-L-methionine</keyword>
<proteinExistence type="inferred from homology"/>
<dbReference type="GO" id="GO:0005829">
    <property type="term" value="C:cytosol"/>
    <property type="evidence" value="ECO:0007669"/>
    <property type="project" value="TreeGrafter"/>
</dbReference>
<evidence type="ECO:0000256" key="7">
    <source>
        <dbReference type="ARBA" id="ARBA00022490"/>
    </source>
</evidence>
<dbReference type="InterPro" id="IPR029028">
    <property type="entry name" value="Alpha/beta_knot_MTases"/>
</dbReference>
<keyword evidence="9 15" id="KW-0808">Transferase</keyword>
<dbReference type="InterPro" id="IPR016009">
    <property type="entry name" value="tRNA_MeTrfase_TRMD/TRM10"/>
</dbReference>
<gene>
    <name evidence="15 19" type="primary">trmD</name>
    <name evidence="19" type="ORF">IAA86_03880</name>
</gene>
<dbReference type="CDD" id="cd18080">
    <property type="entry name" value="TrmD-like"/>
    <property type="match status" value="1"/>
</dbReference>
<feature type="binding site" evidence="15 16">
    <location>
        <begin position="133"/>
        <end position="138"/>
    </location>
    <ligand>
        <name>S-adenosyl-L-methionine</name>
        <dbReference type="ChEBI" id="CHEBI:59789"/>
    </ligand>
</feature>
<dbReference type="Gene3D" id="1.10.1270.20">
    <property type="entry name" value="tRNA(m1g37)methyltransferase, domain 2"/>
    <property type="match status" value="1"/>
</dbReference>
<comment type="subunit">
    <text evidence="4 15 17">Homodimer.</text>
</comment>
<accession>A0A9D1FIJ0</accession>
<dbReference type="GO" id="GO:0052906">
    <property type="term" value="F:tRNA (guanine(37)-N1)-methyltransferase activity"/>
    <property type="evidence" value="ECO:0007669"/>
    <property type="project" value="UniProtKB-UniRule"/>
</dbReference>
<evidence type="ECO:0000256" key="14">
    <source>
        <dbReference type="ARBA" id="ARBA00047783"/>
    </source>
</evidence>
<comment type="caution">
    <text evidence="19">The sequence shown here is derived from an EMBL/GenBank/DDBJ whole genome shotgun (WGS) entry which is preliminary data.</text>
</comment>
<dbReference type="FunFam" id="3.40.1280.10:FF:000001">
    <property type="entry name" value="tRNA (guanine-N(1)-)-methyltransferase"/>
    <property type="match status" value="1"/>
</dbReference>
<dbReference type="PIRSF" id="PIRSF000386">
    <property type="entry name" value="tRNA_mtase"/>
    <property type="match status" value="1"/>
</dbReference>
<dbReference type="EC" id="2.1.1.228" evidence="5 15"/>
<dbReference type="AlphaFoldDB" id="A0A9D1FIJ0"/>
<dbReference type="InterPro" id="IPR002649">
    <property type="entry name" value="tRNA_m1G_MeTrfase_TrmD"/>
</dbReference>
<feature type="binding site" evidence="15 16">
    <location>
        <position position="113"/>
    </location>
    <ligand>
        <name>S-adenosyl-L-methionine</name>
        <dbReference type="ChEBI" id="CHEBI:59789"/>
    </ligand>
</feature>
<dbReference type="GO" id="GO:0002939">
    <property type="term" value="P:tRNA N1-guanine methylation"/>
    <property type="evidence" value="ECO:0007669"/>
    <property type="project" value="TreeGrafter"/>
</dbReference>
<evidence type="ECO:0000256" key="8">
    <source>
        <dbReference type="ARBA" id="ARBA00022603"/>
    </source>
</evidence>
<dbReference type="NCBIfam" id="TIGR00088">
    <property type="entry name" value="trmD"/>
    <property type="match status" value="1"/>
</dbReference>
<evidence type="ECO:0000256" key="6">
    <source>
        <dbReference type="ARBA" id="ARBA00014679"/>
    </source>
</evidence>
<evidence type="ECO:0000256" key="12">
    <source>
        <dbReference type="ARBA" id="ARBA00029736"/>
    </source>
</evidence>
<comment type="similarity">
    <text evidence="3 15 17">Belongs to the RNA methyltransferase TrmD family.</text>
</comment>
<dbReference type="Pfam" id="PF01746">
    <property type="entry name" value="tRNA_m1G_MT"/>
    <property type="match status" value="1"/>
</dbReference>
<dbReference type="PANTHER" id="PTHR46417:SF1">
    <property type="entry name" value="TRNA (GUANINE-N(1)-)-METHYLTRANSFERASE"/>
    <property type="match status" value="1"/>
</dbReference>
<comment type="catalytic activity">
    <reaction evidence="14 15 17">
        <text>guanosine(37) in tRNA + S-adenosyl-L-methionine = N(1)-methylguanosine(37) in tRNA + S-adenosyl-L-homocysteine + H(+)</text>
        <dbReference type="Rhea" id="RHEA:36899"/>
        <dbReference type="Rhea" id="RHEA-COMP:10145"/>
        <dbReference type="Rhea" id="RHEA-COMP:10147"/>
        <dbReference type="ChEBI" id="CHEBI:15378"/>
        <dbReference type="ChEBI" id="CHEBI:57856"/>
        <dbReference type="ChEBI" id="CHEBI:59789"/>
        <dbReference type="ChEBI" id="CHEBI:73542"/>
        <dbReference type="ChEBI" id="CHEBI:74269"/>
        <dbReference type="EC" id="2.1.1.228"/>
    </reaction>
</comment>
<evidence type="ECO:0000313" key="20">
    <source>
        <dbReference type="Proteomes" id="UP000886865"/>
    </source>
</evidence>
<keyword evidence="11 15" id="KW-0819">tRNA processing</keyword>
<sequence>MGLRFDVITLFPDIINSYCSQALLGRGIKNKIIEVNTTNPRDFTHDKHKRVDDTPYGGSAGMVMMAPPVFEAYESIKKLSNYEFIMLTPQGEVYNQNISLELSKKEQLILLCGRYEGFDERIRLGLKPREISLGDYVLTGGELGALCIIDSVSRHLHGFLGKDESALDDSFSQGLNGLLEHPQYTRPREYRNMVVPQVLLGGNHGEIEAFRQNERIKRTKERRPDIFEKLKKDGLI</sequence>
<dbReference type="NCBIfam" id="NF000648">
    <property type="entry name" value="PRK00026.1"/>
    <property type="match status" value="1"/>
</dbReference>
<reference evidence="19" key="2">
    <citation type="journal article" date="2021" name="PeerJ">
        <title>Extensive microbial diversity within the chicken gut microbiome revealed by metagenomics and culture.</title>
        <authorList>
            <person name="Gilroy R."/>
            <person name="Ravi A."/>
            <person name="Getino M."/>
            <person name="Pursley I."/>
            <person name="Horton D.L."/>
            <person name="Alikhan N.F."/>
            <person name="Baker D."/>
            <person name="Gharbi K."/>
            <person name="Hall N."/>
            <person name="Watson M."/>
            <person name="Adriaenssens E.M."/>
            <person name="Foster-Nyarko E."/>
            <person name="Jarju S."/>
            <person name="Secka A."/>
            <person name="Antonio M."/>
            <person name="Oren A."/>
            <person name="Chaudhuri R.R."/>
            <person name="La Ragione R."/>
            <person name="Hildebrand F."/>
            <person name="Pallen M.J."/>
        </authorList>
    </citation>
    <scope>NUCLEOTIDE SEQUENCE</scope>
    <source>
        <strain evidence="19">CHK152-2871</strain>
    </source>
</reference>
<dbReference type="Proteomes" id="UP000886865">
    <property type="component" value="Unassembled WGS sequence"/>
</dbReference>
<evidence type="ECO:0000259" key="18">
    <source>
        <dbReference type="Pfam" id="PF01746"/>
    </source>
</evidence>
<dbReference type="EMBL" id="DVJQ01000034">
    <property type="protein sequence ID" value="HIS74144.1"/>
    <property type="molecule type" value="Genomic_DNA"/>
</dbReference>
<keyword evidence="8 15" id="KW-0489">Methyltransferase</keyword>
<evidence type="ECO:0000256" key="5">
    <source>
        <dbReference type="ARBA" id="ARBA00012807"/>
    </source>
</evidence>